<evidence type="ECO:0000259" key="2">
    <source>
        <dbReference type="Pfam" id="PF13400"/>
    </source>
</evidence>
<evidence type="ECO:0000313" key="3">
    <source>
        <dbReference type="EMBL" id="MBJ8340150.1"/>
    </source>
</evidence>
<feature type="domain" description="Putative Flp pilus-assembly TadG-like N-terminal" evidence="2">
    <location>
        <begin position="10"/>
        <end position="56"/>
    </location>
</feature>
<dbReference type="NCBIfam" id="TIGR03816">
    <property type="entry name" value="tadE_like_DECH"/>
    <property type="match status" value="1"/>
</dbReference>
<reference evidence="3" key="1">
    <citation type="submission" date="2020-12" db="EMBL/GenBank/DDBJ databases">
        <title>Antrihabitans popcorni sp. nov. and Antrihabitans auranticaus sp. nov., isolated from a larva cave.</title>
        <authorList>
            <person name="Lee S.D."/>
            <person name="Kim I.S."/>
        </authorList>
    </citation>
    <scope>NUCLEOTIDE SEQUENCE</scope>
    <source>
        <strain evidence="3">YC3-6</strain>
    </source>
</reference>
<dbReference type="InterPro" id="IPR021202">
    <property type="entry name" value="Rv3654c-like"/>
</dbReference>
<dbReference type="Pfam" id="PF13400">
    <property type="entry name" value="Tad"/>
    <property type="match status" value="1"/>
</dbReference>
<comment type="caution">
    <text evidence="3">The sequence shown here is derived from an EMBL/GenBank/DDBJ whole genome shotgun (WGS) entry which is preliminary data.</text>
</comment>
<gene>
    <name evidence="3" type="ORF">JGU71_14760</name>
</gene>
<keyword evidence="4" id="KW-1185">Reference proteome</keyword>
<proteinExistence type="predicted"/>
<keyword evidence="1" id="KW-0472">Membrane</keyword>
<evidence type="ECO:0000313" key="4">
    <source>
        <dbReference type="Proteomes" id="UP000655868"/>
    </source>
</evidence>
<organism evidence="3 4">
    <name type="scientific">Antrihabitans stalagmiti</name>
    <dbReference type="NCBI Taxonomy" id="2799499"/>
    <lineage>
        <taxon>Bacteria</taxon>
        <taxon>Bacillati</taxon>
        <taxon>Actinomycetota</taxon>
        <taxon>Actinomycetes</taxon>
        <taxon>Mycobacteriales</taxon>
        <taxon>Nocardiaceae</taxon>
        <taxon>Antrihabitans</taxon>
    </lineage>
</organism>
<feature type="transmembrane region" description="Helical" evidence="1">
    <location>
        <begin position="12"/>
        <end position="39"/>
    </location>
</feature>
<dbReference type="Proteomes" id="UP000655868">
    <property type="component" value="Unassembled WGS sequence"/>
</dbReference>
<protein>
    <submittedName>
        <fullName evidence="3">Flp pilus-assembly TadE/G-like family protein</fullName>
    </submittedName>
</protein>
<keyword evidence="1" id="KW-0812">Transmembrane</keyword>
<dbReference type="EMBL" id="JAEMNV010000004">
    <property type="protein sequence ID" value="MBJ8340150.1"/>
    <property type="molecule type" value="Genomic_DNA"/>
</dbReference>
<name>A0A934NRU8_9NOCA</name>
<sequence length="120" mass="12419">MTDRFRDERGAATVVACFVMLALIVVTMLIVHVGSLVAVRHRAQSAADLAALAVAGSIEKGADAACAAAEPIASRMSVAVRECRIDGWDAVVTVTDAVQLPTFGAKEVQAIARAGPADED</sequence>
<evidence type="ECO:0000256" key="1">
    <source>
        <dbReference type="SAM" id="Phobius"/>
    </source>
</evidence>
<dbReference type="AlphaFoldDB" id="A0A934NRU8"/>
<keyword evidence="1" id="KW-1133">Transmembrane helix</keyword>
<dbReference type="InterPro" id="IPR028087">
    <property type="entry name" value="Tad_N"/>
</dbReference>
<accession>A0A934NRU8</accession>
<dbReference type="RefSeq" id="WP_199704894.1">
    <property type="nucleotide sequence ID" value="NZ_JAEMNV010000004.1"/>
</dbReference>